<organism evidence="7 8">
    <name type="scientific">Chilo suppressalis</name>
    <name type="common">Asiatic rice borer moth</name>
    <dbReference type="NCBI Taxonomy" id="168631"/>
    <lineage>
        <taxon>Eukaryota</taxon>
        <taxon>Metazoa</taxon>
        <taxon>Ecdysozoa</taxon>
        <taxon>Arthropoda</taxon>
        <taxon>Hexapoda</taxon>
        <taxon>Insecta</taxon>
        <taxon>Pterygota</taxon>
        <taxon>Neoptera</taxon>
        <taxon>Endopterygota</taxon>
        <taxon>Lepidoptera</taxon>
        <taxon>Glossata</taxon>
        <taxon>Ditrysia</taxon>
        <taxon>Pyraloidea</taxon>
        <taxon>Crambidae</taxon>
        <taxon>Crambinae</taxon>
        <taxon>Chilo</taxon>
    </lineage>
</organism>
<evidence type="ECO:0000256" key="1">
    <source>
        <dbReference type="ARBA" id="ARBA00004141"/>
    </source>
</evidence>
<dbReference type="SUPFAM" id="SSF103473">
    <property type="entry name" value="MFS general substrate transporter"/>
    <property type="match status" value="1"/>
</dbReference>
<feature type="transmembrane region" description="Helical" evidence="5">
    <location>
        <begin position="60"/>
        <end position="82"/>
    </location>
</feature>
<dbReference type="InterPro" id="IPR005828">
    <property type="entry name" value="MFS_sugar_transport-like"/>
</dbReference>
<dbReference type="Gene3D" id="1.20.1250.20">
    <property type="entry name" value="MFS general substrate transporter like domains"/>
    <property type="match status" value="1"/>
</dbReference>
<feature type="transmembrane region" description="Helical" evidence="5">
    <location>
        <begin position="147"/>
        <end position="166"/>
    </location>
</feature>
<evidence type="ECO:0000256" key="3">
    <source>
        <dbReference type="ARBA" id="ARBA00022989"/>
    </source>
</evidence>
<reference evidence="7" key="1">
    <citation type="submission" date="2021-12" db="EMBL/GenBank/DDBJ databases">
        <authorList>
            <person name="King R."/>
        </authorList>
    </citation>
    <scope>NUCLEOTIDE SEQUENCE</scope>
</reference>
<proteinExistence type="predicted"/>
<dbReference type="Pfam" id="PF00083">
    <property type="entry name" value="Sugar_tr"/>
    <property type="match status" value="1"/>
</dbReference>
<dbReference type="PANTHER" id="PTHR48021:SF33">
    <property type="entry name" value="AT22075P-RELATED"/>
    <property type="match status" value="1"/>
</dbReference>
<feature type="transmembrane region" description="Helical" evidence="5">
    <location>
        <begin position="113"/>
        <end position="135"/>
    </location>
</feature>
<accession>A0ABN8B4Q4</accession>
<dbReference type="Proteomes" id="UP001153292">
    <property type="component" value="Chromosome 22"/>
</dbReference>
<feature type="transmembrane region" description="Helical" evidence="5">
    <location>
        <begin position="329"/>
        <end position="351"/>
    </location>
</feature>
<evidence type="ECO:0000259" key="6">
    <source>
        <dbReference type="PROSITE" id="PS50850"/>
    </source>
</evidence>
<feature type="domain" description="Major facilitator superfamily (MFS) profile" evidence="6">
    <location>
        <begin position="19"/>
        <end position="452"/>
    </location>
</feature>
<keyword evidence="8" id="KW-1185">Reference proteome</keyword>
<feature type="transmembrane region" description="Helical" evidence="5">
    <location>
        <begin position="428"/>
        <end position="448"/>
    </location>
</feature>
<keyword evidence="3 5" id="KW-1133">Transmembrane helix</keyword>
<dbReference type="EMBL" id="OU963915">
    <property type="protein sequence ID" value="CAH0403093.1"/>
    <property type="molecule type" value="Genomic_DNA"/>
</dbReference>
<evidence type="ECO:0000256" key="4">
    <source>
        <dbReference type="ARBA" id="ARBA00023136"/>
    </source>
</evidence>
<evidence type="ECO:0000256" key="2">
    <source>
        <dbReference type="ARBA" id="ARBA00022692"/>
    </source>
</evidence>
<evidence type="ECO:0000313" key="7">
    <source>
        <dbReference type="EMBL" id="CAH0403093.1"/>
    </source>
</evidence>
<keyword evidence="2 5" id="KW-0812">Transmembrane</keyword>
<feature type="transmembrane region" description="Helical" evidence="5">
    <location>
        <begin position="89"/>
        <end position="107"/>
    </location>
</feature>
<dbReference type="InterPro" id="IPR020846">
    <property type="entry name" value="MFS_dom"/>
</dbReference>
<keyword evidence="4 5" id="KW-0472">Membrane</keyword>
<evidence type="ECO:0000313" key="8">
    <source>
        <dbReference type="Proteomes" id="UP001153292"/>
    </source>
</evidence>
<protein>
    <recommendedName>
        <fullName evidence="6">Major facilitator superfamily (MFS) profile domain-containing protein</fullName>
    </recommendedName>
</protein>
<sequence length="481" mass="52839">MAKYYYFFSEGSTINQLICAVLINLPLFAYGASIGWLSPMTLLLQSKDSPTGRPLTDSEISWMASAAYLMCCPADFFMAFLGDRIGRKLSLLFVTSALVGCWVIKLASLQISAFIIARVLVGVNMAGCFVICPIYTKEISQDSIRGFLGSMLVLFQTSGNLFGYIMGDLLSYSTFLWVCLALPTVHLILFMMMPESPSFLLKRGNVEEATRVLAWLRCRDETDIEIKNEIDVMKKEQEKDMEGSTFLLKNILSDRILCRAFIIAMIVTEAREVCGAIPVLSFAGDIFSMASKGSSLVLTPNQQAMMLGAVQVAGSALASSVVEKAGRKMLLVITTLVSGLSMCCLASWFLIRDMGSFAPAWIPIVTLCVCIFCDASGLQPVSMVLVGEIVSFKYRGTVMAVTMAGASFSAFLQMLFFKPLATAIGVHVAFYFFFAICISAAVYVLVFVPETRNKTLDQIYDALKTKKEKAKEKQLTKSESC</sequence>
<dbReference type="PANTHER" id="PTHR48021">
    <property type="match status" value="1"/>
</dbReference>
<dbReference type="InterPro" id="IPR050549">
    <property type="entry name" value="MFS_Trehalose_Transporter"/>
</dbReference>
<gene>
    <name evidence="7" type="ORF">CHILSU_LOCUS6351</name>
</gene>
<feature type="transmembrane region" description="Helical" evidence="5">
    <location>
        <begin position="172"/>
        <end position="193"/>
    </location>
</feature>
<feature type="transmembrane region" description="Helical" evidence="5">
    <location>
        <begin position="396"/>
        <end position="416"/>
    </location>
</feature>
<dbReference type="PROSITE" id="PS50850">
    <property type="entry name" value="MFS"/>
    <property type="match status" value="1"/>
</dbReference>
<name>A0ABN8B4Q4_CHISP</name>
<feature type="transmembrane region" description="Helical" evidence="5">
    <location>
        <begin position="21"/>
        <end position="40"/>
    </location>
</feature>
<feature type="transmembrane region" description="Helical" evidence="5">
    <location>
        <begin position="357"/>
        <end position="375"/>
    </location>
</feature>
<dbReference type="InterPro" id="IPR036259">
    <property type="entry name" value="MFS_trans_sf"/>
</dbReference>
<evidence type="ECO:0000256" key="5">
    <source>
        <dbReference type="SAM" id="Phobius"/>
    </source>
</evidence>
<comment type="subcellular location">
    <subcellularLocation>
        <location evidence="1">Membrane</location>
        <topology evidence="1">Multi-pass membrane protein</topology>
    </subcellularLocation>
</comment>